<evidence type="ECO:0000256" key="2">
    <source>
        <dbReference type="ARBA" id="ARBA00006058"/>
    </source>
</evidence>
<dbReference type="Proteomes" id="UP001176940">
    <property type="component" value="Unassembled WGS sequence"/>
</dbReference>
<dbReference type="PANTHER" id="PTHR22730">
    <property type="entry name" value="PROMININ PROM PROTEIN"/>
    <property type="match status" value="1"/>
</dbReference>
<comment type="subcellular location">
    <subcellularLocation>
        <location evidence="1">Cell projection</location>
        <location evidence="1">Microvillus membrane</location>
        <topology evidence="1">Multi-pass membrane protein</topology>
    </subcellularLocation>
</comment>
<evidence type="ECO:0000256" key="6">
    <source>
        <dbReference type="ARBA" id="ARBA00023180"/>
    </source>
</evidence>
<keyword evidence="3 7" id="KW-0812">Transmembrane</keyword>
<keyword evidence="4 7" id="KW-1133">Transmembrane helix</keyword>
<keyword evidence="5 7" id="KW-0472">Membrane</keyword>
<dbReference type="InterPro" id="IPR008795">
    <property type="entry name" value="Prominin"/>
</dbReference>
<evidence type="ECO:0000256" key="7">
    <source>
        <dbReference type="SAM" id="Phobius"/>
    </source>
</evidence>
<dbReference type="Pfam" id="PF05478">
    <property type="entry name" value="Prominin"/>
    <property type="match status" value="1"/>
</dbReference>
<dbReference type="EMBL" id="CAUEEQ010011104">
    <property type="protein sequence ID" value="CAJ0935117.1"/>
    <property type="molecule type" value="Genomic_DNA"/>
</dbReference>
<dbReference type="PANTHER" id="PTHR22730:SF4">
    <property type="entry name" value="PROMININ-1-A-LIKE"/>
    <property type="match status" value="1"/>
</dbReference>
<comment type="similarity">
    <text evidence="2">Belongs to the prominin family.</text>
</comment>
<reference evidence="8" key="1">
    <citation type="submission" date="2023-07" db="EMBL/GenBank/DDBJ databases">
        <authorList>
            <person name="Stuckert A."/>
        </authorList>
    </citation>
    <scope>NUCLEOTIDE SEQUENCE</scope>
</reference>
<organism evidence="8 9">
    <name type="scientific">Ranitomeya imitator</name>
    <name type="common">mimic poison frog</name>
    <dbReference type="NCBI Taxonomy" id="111125"/>
    <lineage>
        <taxon>Eukaryota</taxon>
        <taxon>Metazoa</taxon>
        <taxon>Chordata</taxon>
        <taxon>Craniata</taxon>
        <taxon>Vertebrata</taxon>
        <taxon>Euteleostomi</taxon>
        <taxon>Amphibia</taxon>
        <taxon>Batrachia</taxon>
        <taxon>Anura</taxon>
        <taxon>Neobatrachia</taxon>
        <taxon>Hyloidea</taxon>
        <taxon>Dendrobatidae</taxon>
        <taxon>Dendrobatinae</taxon>
        <taxon>Ranitomeya</taxon>
    </lineage>
</organism>
<keyword evidence="6" id="KW-0325">Glycoprotein</keyword>
<evidence type="ECO:0000256" key="1">
    <source>
        <dbReference type="ARBA" id="ARBA00004475"/>
    </source>
</evidence>
<accession>A0ABN9LAN7</accession>
<name>A0ABN9LAN7_9NEOB</name>
<evidence type="ECO:0008006" key="10">
    <source>
        <dbReference type="Google" id="ProtNLM"/>
    </source>
</evidence>
<evidence type="ECO:0000313" key="9">
    <source>
        <dbReference type="Proteomes" id="UP001176940"/>
    </source>
</evidence>
<sequence length="316" mass="35060">MSGGKRRLLKKKLQQSQSLLLVSSRDCRNDNSLWNTLNLNSMYNLDSYLNISEYTGDVNSTLQNTDIKIDNITFLSSGQKDKVSAISTSGIELYDFSDFTLQSSKNITKMNLTLFASKLDDVANSAPSGSQKELRDEAVALRSLQSSINAIMVPQINNLTSSIGDLQNKAKALPHNLNVTLKSISAAQTFVDTQVVAIVKNETINYLNTIVGYFTSYIDWAKTMLTQNLARCGPLAGALNSAEVIGCQYLVDSLNAFWFSLGWCTIFFLPSIITAVKLAKHYRRMKTSDIYENPNNHMEMSSTSQQFLIPRATAKS</sequence>
<comment type="caution">
    <text evidence="8">The sequence shown here is derived from an EMBL/GenBank/DDBJ whole genome shotgun (WGS) entry which is preliminary data.</text>
</comment>
<gene>
    <name evidence="8" type="ORF">RIMI_LOCUS6233758</name>
</gene>
<keyword evidence="9" id="KW-1185">Reference proteome</keyword>
<evidence type="ECO:0000256" key="3">
    <source>
        <dbReference type="ARBA" id="ARBA00022692"/>
    </source>
</evidence>
<evidence type="ECO:0000256" key="5">
    <source>
        <dbReference type="ARBA" id="ARBA00023136"/>
    </source>
</evidence>
<evidence type="ECO:0000256" key="4">
    <source>
        <dbReference type="ARBA" id="ARBA00022989"/>
    </source>
</evidence>
<proteinExistence type="inferred from homology"/>
<feature type="transmembrane region" description="Helical" evidence="7">
    <location>
        <begin position="256"/>
        <end position="276"/>
    </location>
</feature>
<protein>
    <recommendedName>
        <fullName evidence="10">Prominin-1-A</fullName>
    </recommendedName>
</protein>
<evidence type="ECO:0000313" key="8">
    <source>
        <dbReference type="EMBL" id="CAJ0935117.1"/>
    </source>
</evidence>